<sequence>MGSRENNSVNTAPRPYCTAFPERARIESKFEIIISWTKLFAKNNTTICTLNSSINKLLTVIPNGVFLLIKTAEIPTMTESSAIPTSRYLAFRVVQTAIKVIIKENNTLIKKKFLVKVFNLFKILSDPFFGKVHDKQFRSYGCFLLTVIGSLSGQKLFATSNPCPPIIKQILHSLFIGNLRLPAGMRLKFSAVGDLKIGVDGT</sequence>
<evidence type="ECO:0000313" key="1">
    <source>
        <dbReference type="EMBL" id="MPM08668.1"/>
    </source>
</evidence>
<accession>A0A644WYX2</accession>
<protein>
    <submittedName>
        <fullName evidence="1">Uncharacterized protein</fullName>
    </submittedName>
</protein>
<dbReference type="EMBL" id="VSSQ01001478">
    <property type="protein sequence ID" value="MPM08668.1"/>
    <property type="molecule type" value="Genomic_DNA"/>
</dbReference>
<organism evidence="1">
    <name type="scientific">bioreactor metagenome</name>
    <dbReference type="NCBI Taxonomy" id="1076179"/>
    <lineage>
        <taxon>unclassified sequences</taxon>
        <taxon>metagenomes</taxon>
        <taxon>ecological metagenomes</taxon>
    </lineage>
</organism>
<comment type="caution">
    <text evidence="1">The sequence shown here is derived from an EMBL/GenBank/DDBJ whole genome shotgun (WGS) entry which is preliminary data.</text>
</comment>
<reference evidence="1" key="1">
    <citation type="submission" date="2019-08" db="EMBL/GenBank/DDBJ databases">
        <authorList>
            <person name="Kucharzyk K."/>
            <person name="Murdoch R.W."/>
            <person name="Higgins S."/>
            <person name="Loffler F."/>
        </authorList>
    </citation>
    <scope>NUCLEOTIDE SEQUENCE</scope>
</reference>
<dbReference type="AlphaFoldDB" id="A0A644WYX2"/>
<gene>
    <name evidence="1" type="ORF">SDC9_54982</name>
</gene>
<proteinExistence type="predicted"/>
<name>A0A644WYX2_9ZZZZ</name>